<accession>A0AAV3UIY0</accession>
<comment type="similarity">
    <text evidence="1 7">Belongs to the TBP family.</text>
</comment>
<protein>
    <recommendedName>
        <fullName evidence="7">TATA-box-binding protein</fullName>
    </recommendedName>
    <alternativeName>
        <fullName evidence="7">Box A-binding protein</fullName>
        <shortName evidence="7">BAP</shortName>
    </alternativeName>
    <alternativeName>
        <fullName evidence="7">TATA sequence-binding protein</fullName>
        <shortName evidence="7">TBP</shortName>
    </alternativeName>
    <alternativeName>
        <fullName evidence="7">TATA-box factor</fullName>
    </alternativeName>
</protein>
<dbReference type="GO" id="GO:0003700">
    <property type="term" value="F:DNA-binding transcription factor activity"/>
    <property type="evidence" value="ECO:0007669"/>
    <property type="project" value="UniProtKB-UniRule"/>
</dbReference>
<dbReference type="PRINTS" id="PR00686">
    <property type="entry name" value="TIFACTORIID"/>
</dbReference>
<name>A0AAV3UIY0_9EURY</name>
<evidence type="ECO:0000256" key="3">
    <source>
        <dbReference type="ARBA" id="ARBA00023015"/>
    </source>
</evidence>
<organism evidence="8 9">
    <name type="scientific">Haladaptatus pallidirubidus</name>
    <dbReference type="NCBI Taxonomy" id="1008152"/>
    <lineage>
        <taxon>Archaea</taxon>
        <taxon>Methanobacteriati</taxon>
        <taxon>Methanobacteriota</taxon>
        <taxon>Stenosarchaea group</taxon>
        <taxon>Halobacteria</taxon>
        <taxon>Halobacteriales</taxon>
        <taxon>Haladaptataceae</taxon>
        <taxon>Haladaptatus</taxon>
    </lineage>
</organism>
<dbReference type="GO" id="GO:0003677">
    <property type="term" value="F:DNA binding"/>
    <property type="evidence" value="ECO:0007669"/>
    <property type="project" value="UniProtKB-KW"/>
</dbReference>
<reference evidence="8 9" key="1">
    <citation type="journal article" date="2019" name="Int. J. Syst. Evol. Microbiol.">
        <title>The Global Catalogue of Microorganisms (GCM) 10K type strain sequencing project: providing services to taxonomists for standard genome sequencing and annotation.</title>
        <authorList>
            <consortium name="The Broad Institute Genomics Platform"/>
            <consortium name="The Broad Institute Genome Sequencing Center for Infectious Disease"/>
            <person name="Wu L."/>
            <person name="Ma J."/>
        </authorList>
    </citation>
    <scope>NUCLEOTIDE SEQUENCE [LARGE SCALE GENOMIC DNA]</scope>
    <source>
        <strain evidence="8 9">JCM 17504</strain>
    </source>
</reference>
<dbReference type="Pfam" id="PF00352">
    <property type="entry name" value="TBP"/>
    <property type="match status" value="2"/>
</dbReference>
<dbReference type="AlphaFoldDB" id="A0AAV3UIY0"/>
<sequence length="189" mass="20584">MKSQPSSTQTKIENIVAISKVDQELDVARVGADLPSGTYDAEQFPGVICRIPTTPATMMLYRSGTIISTGANSIQDVERGYRELFTQLRELGIAVTEEPSISVENLVSSADLETSLNLNALAIGLGLEDIEYEPEQFPGLVYRLEELSIVVLLFNSGKLIITGAKTETETQRSVEQVKSRLSELGFLSA</sequence>
<keyword evidence="3 7" id="KW-0805">Transcription regulation</keyword>
<dbReference type="GeneID" id="68617051"/>
<evidence type="ECO:0000313" key="8">
    <source>
        <dbReference type="EMBL" id="GAA5052610.1"/>
    </source>
</evidence>
<evidence type="ECO:0000256" key="2">
    <source>
        <dbReference type="ARBA" id="ARBA00022737"/>
    </source>
</evidence>
<evidence type="ECO:0000256" key="7">
    <source>
        <dbReference type="HAMAP-Rule" id="MF_00408"/>
    </source>
</evidence>
<dbReference type="PANTHER" id="PTHR10126">
    <property type="entry name" value="TATA-BOX BINDING PROTEIN"/>
    <property type="match status" value="1"/>
</dbReference>
<dbReference type="FunFam" id="3.30.310.10:FF:000007">
    <property type="entry name" value="TATA-box-binding protein"/>
    <property type="match status" value="1"/>
</dbReference>
<dbReference type="Gene3D" id="3.30.310.10">
    <property type="entry name" value="TATA-Binding Protein"/>
    <property type="match status" value="2"/>
</dbReference>
<dbReference type="NCBIfam" id="NF001593">
    <property type="entry name" value="PRK00394.1-2"/>
    <property type="match status" value="1"/>
</dbReference>
<dbReference type="GO" id="GO:0006352">
    <property type="term" value="P:DNA-templated transcription initiation"/>
    <property type="evidence" value="ECO:0007669"/>
    <property type="project" value="InterPro"/>
</dbReference>
<gene>
    <name evidence="7" type="primary">tbp</name>
    <name evidence="8" type="ORF">GCM10025751_28910</name>
</gene>
<evidence type="ECO:0000256" key="4">
    <source>
        <dbReference type="ARBA" id="ARBA00023125"/>
    </source>
</evidence>
<feature type="repeat" description="1" evidence="7">
    <location>
        <begin position="12"/>
        <end position="88"/>
    </location>
</feature>
<keyword evidence="5 7" id="KW-0804">Transcription</keyword>
<dbReference type="HAMAP" id="MF_00408">
    <property type="entry name" value="TATA_bind_prot_arch"/>
    <property type="match status" value="1"/>
</dbReference>
<dbReference type="EMBL" id="BAABKX010000013">
    <property type="protein sequence ID" value="GAA5052610.1"/>
    <property type="molecule type" value="Genomic_DNA"/>
</dbReference>
<dbReference type="SUPFAM" id="SSF55945">
    <property type="entry name" value="TATA-box binding protein-like"/>
    <property type="match status" value="2"/>
</dbReference>
<proteinExistence type="inferred from homology"/>
<keyword evidence="2 7" id="KW-0677">Repeat</keyword>
<keyword evidence="9" id="KW-1185">Reference proteome</keyword>
<evidence type="ECO:0000256" key="6">
    <source>
        <dbReference type="ARBA" id="ARBA00025680"/>
    </source>
</evidence>
<comment type="function">
    <text evidence="6 7">General factor that plays a role in the activation of archaeal genes transcribed by RNA polymerase. Binds specifically to the TATA box promoter element which lies close to the position of transcription initiation.</text>
</comment>
<dbReference type="InterPro" id="IPR012295">
    <property type="entry name" value="TBP_dom_sf"/>
</dbReference>
<evidence type="ECO:0000313" key="9">
    <source>
        <dbReference type="Proteomes" id="UP001501729"/>
    </source>
</evidence>
<comment type="caution">
    <text evidence="8">The sequence shown here is derived from an EMBL/GenBank/DDBJ whole genome shotgun (WGS) entry which is preliminary data.</text>
</comment>
<dbReference type="InterPro" id="IPR000814">
    <property type="entry name" value="TBP"/>
</dbReference>
<comment type="caution">
    <text evidence="7">Lacks conserved residue(s) required for the propagation of feature annotation.</text>
</comment>
<dbReference type="Proteomes" id="UP001501729">
    <property type="component" value="Unassembled WGS sequence"/>
</dbReference>
<evidence type="ECO:0000256" key="5">
    <source>
        <dbReference type="ARBA" id="ARBA00023163"/>
    </source>
</evidence>
<evidence type="ECO:0000256" key="1">
    <source>
        <dbReference type="ARBA" id="ARBA00005560"/>
    </source>
</evidence>
<keyword evidence="4 7" id="KW-0238">DNA-binding</keyword>
<dbReference type="RefSeq" id="WP_227778295.1">
    <property type="nucleotide sequence ID" value="NZ_BAABKX010000013.1"/>
</dbReference>